<dbReference type="AlphaFoldDB" id="A0A7X1AVS1"/>
<dbReference type="PANTHER" id="PTHR43740">
    <property type="entry name" value="LEUCYL-TRNA SYNTHETASE"/>
    <property type="match status" value="1"/>
</dbReference>
<evidence type="ECO:0000259" key="12">
    <source>
        <dbReference type="Pfam" id="PF00133"/>
    </source>
</evidence>
<feature type="domain" description="Methionyl/Leucyl tRNA synthetase" evidence="14">
    <location>
        <begin position="44"/>
        <end position="175"/>
    </location>
</feature>
<comment type="caution">
    <text evidence="9">Lacks conserved residue(s) required for the propagation of feature annotation.</text>
</comment>
<dbReference type="CDD" id="cd07958">
    <property type="entry name" value="Anticodon_Ia_Leu_BEm"/>
    <property type="match status" value="1"/>
</dbReference>
<dbReference type="Pfam" id="PF00133">
    <property type="entry name" value="tRNA-synt_1"/>
    <property type="match status" value="1"/>
</dbReference>
<evidence type="ECO:0000256" key="5">
    <source>
        <dbReference type="ARBA" id="ARBA00022840"/>
    </source>
</evidence>
<keyword evidence="6 9" id="KW-0648">Protein biosynthesis</keyword>
<comment type="caution">
    <text evidence="16">The sequence shown here is derived from an EMBL/GenBank/DDBJ whole genome shotgun (WGS) entry which is preliminary data.</text>
</comment>
<comment type="subcellular location">
    <subcellularLocation>
        <location evidence="9">Cytoplasm</location>
    </subcellularLocation>
</comment>
<dbReference type="PRINTS" id="PR00985">
    <property type="entry name" value="TRNASYNTHLEU"/>
</dbReference>
<evidence type="ECO:0000256" key="1">
    <source>
        <dbReference type="ARBA" id="ARBA00005594"/>
    </source>
</evidence>
<dbReference type="SUPFAM" id="SSF50677">
    <property type="entry name" value="ValRS/IleRS/LeuRS editing domain"/>
    <property type="match status" value="1"/>
</dbReference>
<dbReference type="InterPro" id="IPR014729">
    <property type="entry name" value="Rossmann-like_a/b/a_fold"/>
</dbReference>
<dbReference type="EMBL" id="JACHVA010000040">
    <property type="protein sequence ID" value="MBC2600852.1"/>
    <property type="molecule type" value="Genomic_DNA"/>
</dbReference>
<dbReference type="InterPro" id="IPR025709">
    <property type="entry name" value="Leu_tRNA-synth_edit"/>
</dbReference>
<name>A0A7X1AVS1_9BACT</name>
<dbReference type="Gene3D" id="1.10.730.10">
    <property type="entry name" value="Isoleucyl-tRNA Synthetase, Domain 1"/>
    <property type="match status" value="1"/>
</dbReference>
<feature type="domain" description="Aminoacyl-tRNA synthetase class Ia" evidence="12">
    <location>
        <begin position="601"/>
        <end position="661"/>
    </location>
</feature>
<dbReference type="GO" id="GO:0005829">
    <property type="term" value="C:cytosol"/>
    <property type="evidence" value="ECO:0007669"/>
    <property type="project" value="TreeGrafter"/>
</dbReference>
<proteinExistence type="inferred from homology"/>
<keyword evidence="4 9" id="KW-0547">Nucleotide-binding</keyword>
<evidence type="ECO:0000256" key="3">
    <source>
        <dbReference type="ARBA" id="ARBA00022598"/>
    </source>
</evidence>
<evidence type="ECO:0000256" key="11">
    <source>
        <dbReference type="SAM" id="MobiDB-lite"/>
    </source>
</evidence>
<dbReference type="HAMAP" id="MF_00049_B">
    <property type="entry name" value="Leu_tRNA_synth_B"/>
    <property type="match status" value="1"/>
</dbReference>
<protein>
    <recommendedName>
        <fullName evidence="9">Leucine--tRNA ligase</fullName>
        <ecNumber evidence="9">6.1.1.4</ecNumber>
    </recommendedName>
    <alternativeName>
        <fullName evidence="9">Leucyl-tRNA synthetase</fullName>
        <shortName evidence="9">LeuRS</shortName>
    </alternativeName>
</protein>
<dbReference type="GO" id="GO:0002161">
    <property type="term" value="F:aminoacyl-tRNA deacylase activity"/>
    <property type="evidence" value="ECO:0007669"/>
    <property type="project" value="InterPro"/>
</dbReference>
<dbReference type="PANTHER" id="PTHR43740:SF2">
    <property type="entry name" value="LEUCINE--TRNA LIGASE, MITOCHONDRIAL"/>
    <property type="match status" value="1"/>
</dbReference>
<evidence type="ECO:0000259" key="13">
    <source>
        <dbReference type="Pfam" id="PF08264"/>
    </source>
</evidence>
<evidence type="ECO:0000256" key="2">
    <source>
        <dbReference type="ARBA" id="ARBA00022490"/>
    </source>
</evidence>
<dbReference type="SUPFAM" id="SSF47323">
    <property type="entry name" value="Anticodon-binding domain of a subclass of class I aminoacyl-tRNA synthetases"/>
    <property type="match status" value="1"/>
</dbReference>
<evidence type="ECO:0000256" key="6">
    <source>
        <dbReference type="ARBA" id="ARBA00022917"/>
    </source>
</evidence>
<evidence type="ECO:0000256" key="8">
    <source>
        <dbReference type="ARBA" id="ARBA00047469"/>
    </source>
</evidence>
<evidence type="ECO:0000256" key="7">
    <source>
        <dbReference type="ARBA" id="ARBA00023146"/>
    </source>
</evidence>
<evidence type="ECO:0000256" key="10">
    <source>
        <dbReference type="RuleBase" id="RU363035"/>
    </source>
</evidence>
<evidence type="ECO:0000259" key="15">
    <source>
        <dbReference type="Pfam" id="PF13603"/>
    </source>
</evidence>
<dbReference type="InterPro" id="IPR009008">
    <property type="entry name" value="Val/Leu/Ile-tRNA-synth_edit"/>
</dbReference>
<dbReference type="FunFam" id="3.10.20.590:FF:000001">
    <property type="entry name" value="Leucine--tRNA ligase"/>
    <property type="match status" value="1"/>
</dbReference>
<dbReference type="InterPro" id="IPR009080">
    <property type="entry name" value="tRNAsynth_Ia_anticodon-bd"/>
</dbReference>
<dbReference type="Gene3D" id="3.40.50.620">
    <property type="entry name" value="HUPs"/>
    <property type="match status" value="2"/>
</dbReference>
<dbReference type="PROSITE" id="PS00178">
    <property type="entry name" value="AA_TRNA_LIGASE_I"/>
    <property type="match status" value="1"/>
</dbReference>
<feature type="domain" description="Methionyl/Valyl/Leucyl/Isoleucyl-tRNA synthetase anticodon-binding" evidence="13">
    <location>
        <begin position="715"/>
        <end position="828"/>
    </location>
</feature>
<dbReference type="NCBIfam" id="TIGR00396">
    <property type="entry name" value="leuS_bact"/>
    <property type="match status" value="1"/>
</dbReference>
<dbReference type="RefSeq" id="WP_185691589.1">
    <property type="nucleotide sequence ID" value="NZ_JACHVA010000040.1"/>
</dbReference>
<dbReference type="FunFam" id="1.10.730.10:FF:000011">
    <property type="entry name" value="Leucine--tRNA ligase chloroplastic/mitochondrial"/>
    <property type="match status" value="1"/>
</dbReference>
<dbReference type="GO" id="GO:0005524">
    <property type="term" value="F:ATP binding"/>
    <property type="evidence" value="ECO:0007669"/>
    <property type="project" value="UniProtKB-UniRule"/>
</dbReference>
<dbReference type="Pfam" id="PF09334">
    <property type="entry name" value="tRNA-synt_1g"/>
    <property type="match status" value="1"/>
</dbReference>
<organism evidence="16 17">
    <name type="scientific">Puniceicoccus vermicola</name>
    <dbReference type="NCBI Taxonomy" id="388746"/>
    <lineage>
        <taxon>Bacteria</taxon>
        <taxon>Pseudomonadati</taxon>
        <taxon>Verrucomicrobiota</taxon>
        <taxon>Opitutia</taxon>
        <taxon>Puniceicoccales</taxon>
        <taxon>Puniceicoccaceae</taxon>
        <taxon>Puniceicoccus</taxon>
    </lineage>
</organism>
<feature type="binding site" evidence="9">
    <location>
        <position position="638"/>
    </location>
    <ligand>
        <name>ATP</name>
        <dbReference type="ChEBI" id="CHEBI:30616"/>
    </ligand>
</feature>
<accession>A0A7X1AVS1</accession>
<keyword evidence="3 9" id="KW-0436">Ligase</keyword>
<keyword evidence="17" id="KW-1185">Reference proteome</keyword>
<dbReference type="InterPro" id="IPR013155">
    <property type="entry name" value="M/V/L/I-tRNA-synth_anticd-bd"/>
</dbReference>
<sequence length="865" mass="97625">MHANCEQYDPAKIEPFWQDFWENNGTFRTSDPDERPRFYGLDMFPYPSGAGLHIGHPEGYTATDIICRYKKAKGFNVLHPMGWDAFGLPAEQYAIKTGTHPAQTTAANVENFRKQIKQIGFAIDWTREINTTDPNYYRWTQWIFLQLFRLGLVYVDERPVWWCPELRSVLANEEVVQGRSEVGNHPVERRNLRQVVLRITAYADRLLDGLKDLDWPESTKRQQQAWIGRSEGAEVTFTVDNKARPTVTVFTTRPDTLFGATYLVLAPEHPLVDSITDPSRQADVDAYREKARAKSDLDRTDLAKEKTGIFTGAHAINPVNQARIPIWIADYVLASYGTGAIMAVPAHDERDYEFAKEFQLPIQRVIEPGKSKGNGHTPELPFAGEGKLVHSGDFSGLTTEEGRKKITANLESHDAGKTSVNYRLRDWIFSRQRYWGEPMPMLWVDEEAWKKASANRETIVGRALPEEAVTSNLDGDVRYALPIPPEQLPLTLPEVETFQPAGTGESPLATIPEWLNVWFNVETGETISQDESKPEGDAWVPARRETNTMPQWAGSCWYHLRYMDPDNADALVDPEKEKYWQSPDLYIGGAEHAVLHLLYARFWHKVLHDVGAVSSDEPYRKLFHQGIILGTDGEKMSKSRGNVINPEVVIDEYGADSLRLFEMFLGPLEDMKPWNPSGIEGVHRFLKKVWRALIGQDGQASDKIVDEGEETPETLKALHETIHKVTGDIEGLRLNTAISQMMIFVNHLTKAQTIQRETGKAFVQLLAPFAPHMAEEVWARLGGEPGIANAPWPEADLSLLKSDSVKYVVQVNGKVRGELNTAKDTGKDEVLAEAKQIDKVASFLEGKTIRKEIFVPGKIVNFVAN</sequence>
<dbReference type="InterPro" id="IPR001412">
    <property type="entry name" value="aa-tRNA-synth_I_CS"/>
</dbReference>
<feature type="domain" description="Leucyl-tRNA synthetase editing" evidence="15">
    <location>
        <begin position="225"/>
        <end position="410"/>
    </location>
</feature>
<dbReference type="SUPFAM" id="SSF52374">
    <property type="entry name" value="Nucleotidylyl transferase"/>
    <property type="match status" value="1"/>
</dbReference>
<dbReference type="GO" id="GO:0006429">
    <property type="term" value="P:leucyl-tRNA aminoacylation"/>
    <property type="evidence" value="ECO:0007669"/>
    <property type="project" value="UniProtKB-UniRule"/>
</dbReference>
<evidence type="ECO:0000313" key="17">
    <source>
        <dbReference type="Proteomes" id="UP000525652"/>
    </source>
</evidence>
<dbReference type="InterPro" id="IPR002302">
    <property type="entry name" value="Leu-tRNA-ligase"/>
</dbReference>
<evidence type="ECO:0000256" key="9">
    <source>
        <dbReference type="HAMAP-Rule" id="MF_00049"/>
    </source>
</evidence>
<dbReference type="InterPro" id="IPR002300">
    <property type="entry name" value="aa-tRNA-synth_Ia"/>
</dbReference>
<feature type="region of interest" description="Disordered" evidence="11">
    <location>
        <begin position="367"/>
        <end position="387"/>
    </location>
</feature>
<dbReference type="Gene3D" id="3.10.20.590">
    <property type="match status" value="1"/>
</dbReference>
<reference evidence="16 17" key="1">
    <citation type="submission" date="2020-07" db="EMBL/GenBank/DDBJ databases">
        <authorList>
            <person name="Feng X."/>
        </authorList>
    </citation>
    <scope>NUCLEOTIDE SEQUENCE [LARGE SCALE GENOMIC DNA]</scope>
    <source>
        <strain evidence="16 17">JCM14086</strain>
    </source>
</reference>
<keyword evidence="2 9" id="KW-0963">Cytoplasm</keyword>
<dbReference type="FunFam" id="3.40.50.620:FF:000077">
    <property type="entry name" value="Leucine--tRNA ligase"/>
    <property type="match status" value="1"/>
</dbReference>
<feature type="short sequence motif" description="'KMSKS' region" evidence="9">
    <location>
        <begin position="635"/>
        <end position="639"/>
    </location>
</feature>
<dbReference type="InterPro" id="IPR015413">
    <property type="entry name" value="Methionyl/Leucyl_tRNA_Synth"/>
</dbReference>
<keyword evidence="5 9" id="KW-0067">ATP-binding</keyword>
<keyword evidence="7 9" id="KW-0030">Aminoacyl-tRNA synthetase</keyword>
<comment type="catalytic activity">
    <reaction evidence="8 9">
        <text>tRNA(Leu) + L-leucine + ATP = L-leucyl-tRNA(Leu) + AMP + diphosphate</text>
        <dbReference type="Rhea" id="RHEA:11688"/>
        <dbReference type="Rhea" id="RHEA-COMP:9613"/>
        <dbReference type="Rhea" id="RHEA-COMP:9622"/>
        <dbReference type="ChEBI" id="CHEBI:30616"/>
        <dbReference type="ChEBI" id="CHEBI:33019"/>
        <dbReference type="ChEBI" id="CHEBI:57427"/>
        <dbReference type="ChEBI" id="CHEBI:78442"/>
        <dbReference type="ChEBI" id="CHEBI:78494"/>
        <dbReference type="ChEBI" id="CHEBI:456215"/>
        <dbReference type="EC" id="6.1.1.4"/>
    </reaction>
</comment>
<dbReference type="CDD" id="cd00812">
    <property type="entry name" value="LeuRS_core"/>
    <property type="match status" value="1"/>
</dbReference>
<dbReference type="Pfam" id="PF08264">
    <property type="entry name" value="Anticodon_1"/>
    <property type="match status" value="1"/>
</dbReference>
<dbReference type="GO" id="GO:0004823">
    <property type="term" value="F:leucine-tRNA ligase activity"/>
    <property type="evidence" value="ECO:0007669"/>
    <property type="project" value="UniProtKB-UniRule"/>
</dbReference>
<evidence type="ECO:0000256" key="4">
    <source>
        <dbReference type="ARBA" id="ARBA00022741"/>
    </source>
</evidence>
<dbReference type="Proteomes" id="UP000525652">
    <property type="component" value="Unassembled WGS sequence"/>
</dbReference>
<gene>
    <name evidence="9" type="primary">leuS</name>
    <name evidence="16" type="ORF">H5P30_03565</name>
</gene>
<dbReference type="EC" id="6.1.1.4" evidence="9"/>
<evidence type="ECO:0000259" key="14">
    <source>
        <dbReference type="Pfam" id="PF09334"/>
    </source>
</evidence>
<evidence type="ECO:0000313" key="16">
    <source>
        <dbReference type="EMBL" id="MBC2600852.1"/>
    </source>
</evidence>
<comment type="similarity">
    <text evidence="1 9 10">Belongs to the class-I aminoacyl-tRNA synthetase family.</text>
</comment>
<dbReference type="Pfam" id="PF13603">
    <property type="entry name" value="tRNA-synt_1_2"/>
    <property type="match status" value="1"/>
</dbReference>